<sequence>DIQMPEMDGLTATRTIRNMEEEQSRDRTPIIGLTAHALVADKQKCIEAGMDDYLSKPIVENDLKSAMLNQMQKKPGSSNQALSVVGE</sequence>
<gene>
    <name evidence="5" type="ORF">DI626_04050</name>
</gene>
<organism evidence="5 6">
    <name type="scientific">Micavibrio aeruginosavorus</name>
    <dbReference type="NCBI Taxonomy" id="349221"/>
    <lineage>
        <taxon>Bacteria</taxon>
        <taxon>Pseudomonadati</taxon>
        <taxon>Bdellovibrionota</taxon>
        <taxon>Bdellovibrionia</taxon>
        <taxon>Bdellovibrionales</taxon>
        <taxon>Pseudobdellovibrionaceae</taxon>
        <taxon>Micavibrio</taxon>
    </lineage>
</organism>
<dbReference type="SUPFAM" id="SSF52172">
    <property type="entry name" value="CheY-like"/>
    <property type="match status" value="1"/>
</dbReference>
<evidence type="ECO:0000313" key="6">
    <source>
        <dbReference type="Proteomes" id="UP000249557"/>
    </source>
</evidence>
<name>A0A2W5A1B9_9BACT</name>
<dbReference type="EMBL" id="QFNK01000059">
    <property type="protein sequence ID" value="PZO87396.1"/>
    <property type="molecule type" value="Genomic_DNA"/>
</dbReference>
<evidence type="ECO:0000256" key="1">
    <source>
        <dbReference type="ARBA" id="ARBA00022553"/>
    </source>
</evidence>
<dbReference type="GO" id="GO:0000160">
    <property type="term" value="P:phosphorelay signal transduction system"/>
    <property type="evidence" value="ECO:0007669"/>
    <property type="project" value="UniProtKB-KW"/>
</dbReference>
<dbReference type="Pfam" id="PF00072">
    <property type="entry name" value="Response_reg"/>
    <property type="match status" value="1"/>
</dbReference>
<evidence type="ECO:0000256" key="3">
    <source>
        <dbReference type="PROSITE-ProRule" id="PRU00169"/>
    </source>
</evidence>
<dbReference type="Proteomes" id="UP000249557">
    <property type="component" value="Unassembled WGS sequence"/>
</dbReference>
<evidence type="ECO:0000313" key="5">
    <source>
        <dbReference type="EMBL" id="PZO87396.1"/>
    </source>
</evidence>
<reference evidence="5 6" key="1">
    <citation type="submission" date="2017-08" db="EMBL/GenBank/DDBJ databases">
        <title>Infants hospitalized years apart are colonized by the same room-sourced microbial strains.</title>
        <authorList>
            <person name="Brooks B."/>
            <person name="Olm M.R."/>
            <person name="Firek B.A."/>
            <person name="Baker R."/>
            <person name="Thomas B.C."/>
            <person name="Morowitz M.J."/>
            <person name="Banfield J.F."/>
        </authorList>
    </citation>
    <scope>NUCLEOTIDE SEQUENCE [LARGE SCALE GENOMIC DNA]</scope>
    <source>
        <strain evidence="5">S2_018_000_R2_104</strain>
    </source>
</reference>
<comment type="caution">
    <text evidence="5">The sequence shown here is derived from an EMBL/GenBank/DDBJ whole genome shotgun (WGS) entry which is preliminary data.</text>
</comment>
<feature type="domain" description="Response regulatory" evidence="4">
    <location>
        <begin position="1"/>
        <end position="71"/>
    </location>
</feature>
<keyword evidence="2" id="KW-0902">Two-component regulatory system</keyword>
<feature type="modified residue" description="4-aspartylphosphate" evidence="3">
    <location>
        <position position="1"/>
    </location>
</feature>
<dbReference type="InterPro" id="IPR011006">
    <property type="entry name" value="CheY-like_superfamily"/>
</dbReference>
<keyword evidence="1 3" id="KW-0597">Phosphoprotein</keyword>
<evidence type="ECO:0000256" key="2">
    <source>
        <dbReference type="ARBA" id="ARBA00023012"/>
    </source>
</evidence>
<dbReference type="Gene3D" id="3.40.50.2300">
    <property type="match status" value="1"/>
</dbReference>
<feature type="non-terminal residue" evidence="5">
    <location>
        <position position="1"/>
    </location>
</feature>
<dbReference type="InterPro" id="IPR001789">
    <property type="entry name" value="Sig_transdc_resp-reg_receiver"/>
</dbReference>
<dbReference type="AlphaFoldDB" id="A0A2W5A1B9"/>
<accession>A0A2W5A1B9</accession>
<evidence type="ECO:0000259" key="4">
    <source>
        <dbReference type="PROSITE" id="PS50110"/>
    </source>
</evidence>
<dbReference type="PROSITE" id="PS50110">
    <property type="entry name" value="RESPONSE_REGULATORY"/>
    <property type="match status" value="1"/>
</dbReference>
<proteinExistence type="predicted"/>
<dbReference type="PANTHER" id="PTHR45339">
    <property type="entry name" value="HYBRID SIGNAL TRANSDUCTION HISTIDINE KINASE J"/>
    <property type="match status" value="1"/>
</dbReference>
<dbReference type="CDD" id="cd17546">
    <property type="entry name" value="REC_hyHK_CKI1_RcsC-like"/>
    <property type="match status" value="1"/>
</dbReference>
<protein>
    <recommendedName>
        <fullName evidence="4">Response regulatory domain-containing protein</fullName>
    </recommendedName>
</protein>
<dbReference type="PANTHER" id="PTHR45339:SF1">
    <property type="entry name" value="HYBRID SIGNAL TRANSDUCTION HISTIDINE KINASE J"/>
    <property type="match status" value="1"/>
</dbReference>